<dbReference type="PANTHER" id="PTHR38035">
    <property type="entry name" value="UPF0070 PROTEIN YFGM"/>
    <property type="match status" value="1"/>
</dbReference>
<evidence type="ECO:0000256" key="8">
    <source>
        <dbReference type="ARBA" id="ARBA00024235"/>
    </source>
</evidence>
<gene>
    <name evidence="10" type="ORF">GCM10007933_04860</name>
</gene>
<dbReference type="PANTHER" id="PTHR38035:SF1">
    <property type="entry name" value="ANCILLARY SECYEG TRANSLOCON SUBUNIT"/>
    <property type="match status" value="1"/>
</dbReference>
<protein>
    <recommendedName>
        <fullName evidence="8">Ancillary SecYEG translocon subunit</fullName>
    </recommendedName>
</protein>
<dbReference type="RefSeq" id="WP_284186582.1">
    <property type="nucleotide sequence ID" value="NZ_BSPX01000003.1"/>
</dbReference>
<keyword evidence="11" id="KW-1185">Reference proteome</keyword>
<evidence type="ECO:0000313" key="11">
    <source>
        <dbReference type="Proteomes" id="UP001157167"/>
    </source>
</evidence>
<accession>A0ABQ6F7V6</accession>
<evidence type="ECO:0000256" key="4">
    <source>
        <dbReference type="ARBA" id="ARBA00022989"/>
    </source>
</evidence>
<evidence type="ECO:0000256" key="3">
    <source>
        <dbReference type="ARBA" id="ARBA00022692"/>
    </source>
</evidence>
<comment type="subcellular location">
    <subcellularLocation>
        <location evidence="1">Cell membrane</location>
        <topology evidence="1">Single-pass type II membrane protein</topology>
    </subcellularLocation>
</comment>
<sequence length="217" mass="23150">MAAFDLEEQEQISQIKGWWEQYGKLVTTLAVAAALASVGWQGWNWYKGKQAAEASALYDQLQTAAAEHNAPKVREVAGALLEKYSGTAYADLAALLSAKVQAEAGDLKNARAPLAWAAEKASDPALRDLARLRLASVMLDDKAYDEALAQLQTAPDESLAARFADLKGDILVAQGKKDEARAAYKTVVSSLESATKAESVTLREIAQAKLDAVGGAQ</sequence>
<keyword evidence="4" id="KW-1133">Transmembrane helix</keyword>
<evidence type="ECO:0000256" key="6">
    <source>
        <dbReference type="ARBA" id="ARBA00023186"/>
    </source>
</evidence>
<name>A0ABQ6F7V6_9RHOO</name>
<dbReference type="PIRSF" id="PIRSF006170">
    <property type="entry name" value="YfgM"/>
    <property type="match status" value="1"/>
</dbReference>
<dbReference type="EMBL" id="BSPX01000003">
    <property type="protein sequence ID" value="GLT21034.1"/>
    <property type="molecule type" value="Genomic_DNA"/>
</dbReference>
<dbReference type="Pfam" id="PF09976">
    <property type="entry name" value="TPR_21"/>
    <property type="match status" value="1"/>
</dbReference>
<reference evidence="11" key="1">
    <citation type="journal article" date="2019" name="Int. J. Syst. Evol. Microbiol.">
        <title>The Global Catalogue of Microorganisms (GCM) 10K type strain sequencing project: providing services to taxonomists for standard genome sequencing and annotation.</title>
        <authorList>
            <consortium name="The Broad Institute Genomics Platform"/>
            <consortium name="The Broad Institute Genome Sequencing Center for Infectious Disease"/>
            <person name="Wu L."/>
            <person name="Ma J."/>
        </authorList>
    </citation>
    <scope>NUCLEOTIDE SEQUENCE [LARGE SCALE GENOMIC DNA]</scope>
    <source>
        <strain evidence="11">NBRC 102407</strain>
    </source>
</reference>
<evidence type="ECO:0000256" key="1">
    <source>
        <dbReference type="ARBA" id="ARBA00004401"/>
    </source>
</evidence>
<dbReference type="Proteomes" id="UP001157167">
    <property type="component" value="Unassembled WGS sequence"/>
</dbReference>
<dbReference type="InterPro" id="IPR011990">
    <property type="entry name" value="TPR-like_helical_dom_sf"/>
</dbReference>
<evidence type="ECO:0000256" key="5">
    <source>
        <dbReference type="ARBA" id="ARBA00023136"/>
    </source>
</evidence>
<evidence type="ECO:0000313" key="10">
    <source>
        <dbReference type="EMBL" id="GLT21034.1"/>
    </source>
</evidence>
<proteinExistence type="inferred from homology"/>
<dbReference type="Gene3D" id="1.25.40.10">
    <property type="entry name" value="Tetratricopeptide repeat domain"/>
    <property type="match status" value="1"/>
</dbReference>
<dbReference type="InterPro" id="IPR026039">
    <property type="entry name" value="YfgM"/>
</dbReference>
<evidence type="ECO:0000259" key="9">
    <source>
        <dbReference type="Pfam" id="PF09976"/>
    </source>
</evidence>
<keyword evidence="6" id="KW-0143">Chaperone</keyword>
<keyword evidence="2" id="KW-1003">Cell membrane</keyword>
<keyword evidence="5" id="KW-0472">Membrane</keyword>
<keyword evidence="3" id="KW-0812">Transmembrane</keyword>
<feature type="domain" description="Ancillary SecYEG translocon subunit/Cell division coordinator CpoB TPR" evidence="9">
    <location>
        <begin position="16"/>
        <end position="214"/>
    </location>
</feature>
<evidence type="ECO:0000256" key="2">
    <source>
        <dbReference type="ARBA" id="ARBA00022475"/>
    </source>
</evidence>
<dbReference type="InterPro" id="IPR018704">
    <property type="entry name" value="SecYEG/CpoB_TPR"/>
</dbReference>
<organism evidence="10 11">
    <name type="scientific">Zoogloea oryzae</name>
    <dbReference type="NCBI Taxonomy" id="310767"/>
    <lineage>
        <taxon>Bacteria</taxon>
        <taxon>Pseudomonadati</taxon>
        <taxon>Pseudomonadota</taxon>
        <taxon>Betaproteobacteria</taxon>
        <taxon>Rhodocyclales</taxon>
        <taxon>Zoogloeaceae</taxon>
        <taxon>Zoogloea</taxon>
    </lineage>
</organism>
<evidence type="ECO:0000256" key="7">
    <source>
        <dbReference type="ARBA" id="ARBA00024197"/>
    </source>
</evidence>
<comment type="similarity">
    <text evidence="7">Belongs to the YfgM family.</text>
</comment>
<comment type="caution">
    <text evidence="10">The sequence shown here is derived from an EMBL/GenBank/DDBJ whole genome shotgun (WGS) entry which is preliminary data.</text>
</comment>